<evidence type="ECO:0000313" key="5">
    <source>
        <dbReference type="Proteomes" id="UP001275867"/>
    </source>
</evidence>
<feature type="transmembrane region" description="Helical" evidence="1">
    <location>
        <begin position="12"/>
        <end position="32"/>
    </location>
</feature>
<evidence type="ECO:0000313" key="2">
    <source>
        <dbReference type="EMBL" id="MDV7694344.1"/>
    </source>
</evidence>
<name>A0AAP5TE04_9LACO</name>
<dbReference type="EMBL" id="LXND01000054">
    <property type="protein sequence ID" value="OAD63852.1"/>
    <property type="molecule type" value="Genomic_DNA"/>
</dbReference>
<reference evidence="3 4" key="1">
    <citation type="submission" date="2016-05" db="EMBL/GenBank/DDBJ databases">
        <title>Draft genome sequence of Pediococcus parvulus 2.6, a probiotic beta-glucan producer strain.</title>
        <authorList>
            <person name="Mohedano M.L."/>
            <person name="Perez-Ramos A."/>
            <person name="Duenas M.T."/>
            <person name="Lamontanara A."/>
            <person name="Orru L."/>
            <person name="Spano G."/>
            <person name="Capozzi V."/>
            <person name="Lopez P."/>
        </authorList>
    </citation>
    <scope>NUCLEOTIDE SEQUENCE [LARGE SCALE GENOMIC DNA]</scope>
    <source>
        <strain evidence="3 4">2.6</strain>
    </source>
</reference>
<dbReference type="RefSeq" id="WP_068806951.1">
    <property type="nucleotide sequence ID" value="NZ_CP158977.1"/>
</dbReference>
<feature type="transmembrane region" description="Helical" evidence="1">
    <location>
        <begin position="129"/>
        <end position="149"/>
    </location>
</feature>
<evidence type="ECO:0008006" key="6">
    <source>
        <dbReference type="Google" id="ProtNLM"/>
    </source>
</evidence>
<dbReference type="Pfam" id="PF03729">
    <property type="entry name" value="DUF308"/>
    <property type="match status" value="2"/>
</dbReference>
<proteinExistence type="predicted"/>
<evidence type="ECO:0000313" key="3">
    <source>
        <dbReference type="EMBL" id="OAD63852.1"/>
    </source>
</evidence>
<dbReference type="AlphaFoldDB" id="A0AAP5TE04"/>
<reference evidence="2" key="2">
    <citation type="submission" date="2019-10" db="EMBL/GenBank/DDBJ databases">
        <title>Malate fermentation in French cider.</title>
        <authorList>
            <person name="Cousin F.J."/>
            <person name="Medina Fernandez S."/>
            <person name="Misery B."/>
            <person name="Laplace J.-M."/>
            <person name="Cretenet M."/>
        </authorList>
    </citation>
    <scope>NUCLEOTIDE SEQUENCE</scope>
    <source>
        <strain evidence="2">UCMA15901</strain>
    </source>
</reference>
<dbReference type="PANTHER" id="PTHR34989:SF1">
    <property type="entry name" value="PROTEIN HDED"/>
    <property type="match status" value="1"/>
</dbReference>
<gene>
    <name evidence="3" type="ORF">A7K95_07955</name>
    <name evidence="2" type="ORF">GA842_05465</name>
</gene>
<comment type="caution">
    <text evidence="2">The sequence shown here is derived from an EMBL/GenBank/DDBJ whole genome shotgun (WGS) entry which is preliminary data.</text>
</comment>
<dbReference type="InterPro" id="IPR005325">
    <property type="entry name" value="DUF308_memb"/>
</dbReference>
<organism evidence="2 5">
    <name type="scientific">Pediococcus parvulus</name>
    <dbReference type="NCBI Taxonomy" id="54062"/>
    <lineage>
        <taxon>Bacteria</taxon>
        <taxon>Bacillati</taxon>
        <taxon>Bacillota</taxon>
        <taxon>Bacilli</taxon>
        <taxon>Lactobacillales</taxon>
        <taxon>Lactobacillaceae</taxon>
        <taxon>Pediococcus</taxon>
    </lineage>
</organism>
<keyword evidence="1" id="KW-0472">Membrane</keyword>
<accession>A0AAP5TE04</accession>
<dbReference type="GO" id="GO:0005886">
    <property type="term" value="C:plasma membrane"/>
    <property type="evidence" value="ECO:0007669"/>
    <property type="project" value="TreeGrafter"/>
</dbReference>
<dbReference type="GeneID" id="93382622"/>
<protein>
    <recommendedName>
        <fullName evidence="6">Integral membrane protein</fullName>
    </recommendedName>
</protein>
<feature type="transmembrane region" description="Helical" evidence="1">
    <location>
        <begin position="97"/>
        <end position="117"/>
    </location>
</feature>
<dbReference type="Proteomes" id="UP001275867">
    <property type="component" value="Unassembled WGS sequence"/>
</dbReference>
<keyword evidence="4" id="KW-1185">Reference proteome</keyword>
<keyword evidence="1" id="KW-0812">Transmembrane</keyword>
<feature type="transmembrane region" description="Helical" evidence="1">
    <location>
        <begin position="73"/>
        <end position="91"/>
    </location>
</feature>
<feature type="transmembrane region" description="Helical" evidence="1">
    <location>
        <begin position="155"/>
        <end position="179"/>
    </location>
</feature>
<dbReference type="PANTHER" id="PTHR34989">
    <property type="entry name" value="PROTEIN HDED"/>
    <property type="match status" value="1"/>
</dbReference>
<dbReference type="EMBL" id="WERX01000014">
    <property type="protein sequence ID" value="MDV7694344.1"/>
    <property type="molecule type" value="Genomic_DNA"/>
</dbReference>
<keyword evidence="1" id="KW-1133">Transmembrane helix</keyword>
<sequence length="183" mass="20275">MVKAVNREDGWGFDWSELITGIIFLIAGYFVFRLPQVAITSLAIVFGIAAVVRGITIIGGYRRLKRATGTKANLALGLGIVDIFIGAIFMFDIPSAITFLSYLFAFWFFVDVVERLVVSNHLKIFGNGIYWLSVIIDLLLLVVAVVLLIRPMLTILTLNAIVGFYLVIFGVNAIIIAFARKNK</sequence>
<dbReference type="InterPro" id="IPR052712">
    <property type="entry name" value="Acid_resist_chaperone_HdeD"/>
</dbReference>
<dbReference type="Proteomes" id="UP000077280">
    <property type="component" value="Unassembled WGS sequence"/>
</dbReference>
<evidence type="ECO:0000256" key="1">
    <source>
        <dbReference type="SAM" id="Phobius"/>
    </source>
</evidence>
<feature type="transmembrane region" description="Helical" evidence="1">
    <location>
        <begin position="38"/>
        <end position="61"/>
    </location>
</feature>
<evidence type="ECO:0000313" key="4">
    <source>
        <dbReference type="Proteomes" id="UP000077280"/>
    </source>
</evidence>